<keyword evidence="1" id="KW-0175">Coiled coil</keyword>
<reference evidence="2 3" key="1">
    <citation type="submission" date="2012-07" db="EMBL/GenBank/DDBJ databases">
        <authorList>
            <person name="Durkin A.S."/>
            <person name="McCorrison J."/>
            <person name="Torralba M."/>
            <person name="Gillis M."/>
            <person name="Methe B."/>
            <person name="Sutton G."/>
            <person name="Nelson K.E."/>
        </authorList>
    </citation>
    <scope>NUCLEOTIDE SEQUENCE [LARGE SCALE GENOMIC DNA]</scope>
    <source>
        <strain evidence="2 3">OBRC8</strain>
    </source>
</reference>
<dbReference type="EMBL" id="ALNK01000021">
    <property type="protein sequence ID" value="EJU22517.1"/>
    <property type="molecule type" value="Genomic_DNA"/>
</dbReference>
<dbReference type="RefSeq" id="WP_009530979.1">
    <property type="nucleotide sequence ID" value="NZ_ALNK01000021.1"/>
</dbReference>
<protein>
    <submittedName>
        <fullName evidence="2">Uncharacterized protein</fullName>
    </submittedName>
</protein>
<dbReference type="AlphaFoldDB" id="J5WJZ5"/>
<feature type="coiled-coil region" evidence="1">
    <location>
        <begin position="62"/>
        <end position="92"/>
    </location>
</feature>
<dbReference type="Proteomes" id="UP000005244">
    <property type="component" value="Unassembled WGS sequence"/>
</dbReference>
<proteinExistence type="predicted"/>
<sequence length="96" mass="11489">MKVLLRFNKKDNSFIDMQTVNEEYIYKYQDVEELPNKDGYYTRLEYDEKAKKAVMKYIEIPKTEEQILKEELKAMKEQLEQTNRAVEDLAMQNAGV</sequence>
<comment type="caution">
    <text evidence="2">The sequence shown here is derived from an EMBL/GenBank/DDBJ whole genome shotgun (WGS) entry which is preliminary data.</text>
</comment>
<organism evidence="2 3">
    <name type="scientific">Peptoanaerobacter stomatis</name>
    <dbReference type="NCBI Taxonomy" id="796937"/>
    <lineage>
        <taxon>Bacteria</taxon>
        <taxon>Bacillati</taxon>
        <taxon>Bacillota</taxon>
        <taxon>Clostridia</taxon>
        <taxon>Peptostreptococcales</taxon>
        <taxon>Filifactoraceae</taxon>
        <taxon>Peptoanaerobacter</taxon>
    </lineage>
</organism>
<accession>J5WJZ5</accession>
<keyword evidence="3" id="KW-1185">Reference proteome</keyword>
<evidence type="ECO:0000313" key="3">
    <source>
        <dbReference type="Proteomes" id="UP000005244"/>
    </source>
</evidence>
<evidence type="ECO:0000256" key="1">
    <source>
        <dbReference type="SAM" id="Coils"/>
    </source>
</evidence>
<evidence type="ECO:0000313" key="2">
    <source>
        <dbReference type="EMBL" id="EJU22517.1"/>
    </source>
</evidence>
<gene>
    <name evidence="2" type="ORF">HMPREF1143_1768</name>
</gene>
<name>J5WJZ5_9FIRM</name>